<evidence type="ECO:0000256" key="6">
    <source>
        <dbReference type="ARBA" id="ARBA00023082"/>
    </source>
</evidence>
<feature type="domain" description="RNA polymerase sigma factor 54 core-binding" evidence="10">
    <location>
        <begin position="99"/>
        <end position="285"/>
    </location>
</feature>
<dbReference type="GO" id="GO:0006352">
    <property type="term" value="P:DNA-templated transcription initiation"/>
    <property type="evidence" value="ECO:0007669"/>
    <property type="project" value="InterPro"/>
</dbReference>
<evidence type="ECO:0000256" key="5">
    <source>
        <dbReference type="ARBA" id="ARBA00023015"/>
    </source>
</evidence>
<keyword evidence="8" id="KW-0804">Transcription</keyword>
<evidence type="ECO:0000256" key="4">
    <source>
        <dbReference type="ARBA" id="ARBA00022695"/>
    </source>
</evidence>
<dbReference type="GO" id="GO:0000428">
    <property type="term" value="C:DNA-directed RNA polymerase complex"/>
    <property type="evidence" value="ECO:0007669"/>
    <property type="project" value="UniProtKB-KW"/>
</dbReference>
<name>A0AAE3VBP3_9FIRM</name>
<evidence type="ECO:0000256" key="8">
    <source>
        <dbReference type="ARBA" id="ARBA00023163"/>
    </source>
</evidence>
<gene>
    <name evidence="11" type="ORF">J2S20_001881</name>
</gene>
<dbReference type="NCBIfam" id="TIGR02395">
    <property type="entry name" value="rpoN_sigma"/>
    <property type="match status" value="1"/>
</dbReference>
<dbReference type="GO" id="GO:0003677">
    <property type="term" value="F:DNA binding"/>
    <property type="evidence" value="ECO:0007669"/>
    <property type="project" value="UniProtKB-KW"/>
</dbReference>
<keyword evidence="6" id="KW-0731">Sigma factor</keyword>
<accession>A0AAE3VBP3</accession>
<dbReference type="InterPro" id="IPR038709">
    <property type="entry name" value="RpoN_core-bd_sf"/>
</dbReference>
<dbReference type="PANTHER" id="PTHR32248">
    <property type="entry name" value="RNA POLYMERASE SIGMA-54 FACTOR"/>
    <property type="match status" value="1"/>
</dbReference>
<feature type="domain" description="RNA polymerase sigma factor 54 DNA-binding" evidence="9">
    <location>
        <begin position="300"/>
        <end position="458"/>
    </location>
</feature>
<keyword evidence="2" id="KW-0240">DNA-directed RNA polymerase</keyword>
<dbReference type="AlphaFoldDB" id="A0AAE3VBP3"/>
<dbReference type="GO" id="GO:0016987">
    <property type="term" value="F:sigma factor activity"/>
    <property type="evidence" value="ECO:0007669"/>
    <property type="project" value="UniProtKB-KW"/>
</dbReference>
<keyword evidence="4" id="KW-0548">Nucleotidyltransferase</keyword>
<keyword evidence="12" id="KW-1185">Reference proteome</keyword>
<dbReference type="PANTHER" id="PTHR32248:SF4">
    <property type="entry name" value="RNA POLYMERASE SIGMA-54 FACTOR"/>
    <property type="match status" value="1"/>
</dbReference>
<evidence type="ECO:0000256" key="1">
    <source>
        <dbReference type="ARBA" id="ARBA00008798"/>
    </source>
</evidence>
<dbReference type="RefSeq" id="WP_106611384.1">
    <property type="nucleotide sequence ID" value="NZ_JAUSTO010000013.1"/>
</dbReference>
<keyword evidence="5" id="KW-0805">Transcription regulation</keyword>
<dbReference type="GO" id="GO:0001216">
    <property type="term" value="F:DNA-binding transcription activator activity"/>
    <property type="evidence" value="ECO:0007669"/>
    <property type="project" value="InterPro"/>
</dbReference>
<dbReference type="InterPro" id="IPR007634">
    <property type="entry name" value="RNA_pol_sigma_54_DNA-bd"/>
</dbReference>
<organism evidence="11 12">
    <name type="scientific">Moryella indoligenes</name>
    <dbReference type="NCBI Taxonomy" id="371674"/>
    <lineage>
        <taxon>Bacteria</taxon>
        <taxon>Bacillati</taxon>
        <taxon>Bacillota</taxon>
        <taxon>Clostridia</taxon>
        <taxon>Lachnospirales</taxon>
        <taxon>Lachnospiraceae</taxon>
        <taxon>Moryella</taxon>
    </lineage>
</organism>
<dbReference type="Proteomes" id="UP001241537">
    <property type="component" value="Unassembled WGS sequence"/>
</dbReference>
<comment type="similarity">
    <text evidence="1">Belongs to the sigma-54 factor family.</text>
</comment>
<keyword evidence="7" id="KW-0238">DNA-binding</keyword>
<evidence type="ECO:0000313" key="12">
    <source>
        <dbReference type="Proteomes" id="UP001241537"/>
    </source>
</evidence>
<dbReference type="InterPro" id="IPR007046">
    <property type="entry name" value="RNA_pol_sigma_54_core-bd"/>
</dbReference>
<dbReference type="PRINTS" id="PR00045">
    <property type="entry name" value="SIGMA54FCT"/>
</dbReference>
<keyword evidence="3" id="KW-0808">Transferase</keyword>
<evidence type="ECO:0000256" key="2">
    <source>
        <dbReference type="ARBA" id="ARBA00022478"/>
    </source>
</evidence>
<dbReference type="PROSITE" id="PS00718">
    <property type="entry name" value="SIGMA54_2"/>
    <property type="match status" value="1"/>
</dbReference>
<dbReference type="Pfam" id="PF04963">
    <property type="entry name" value="Sigma54_CBD"/>
    <property type="match status" value="1"/>
</dbReference>
<dbReference type="InterPro" id="IPR000394">
    <property type="entry name" value="RNA_pol_sigma_54"/>
</dbReference>
<reference evidence="11" key="1">
    <citation type="submission" date="2023-07" db="EMBL/GenBank/DDBJ databases">
        <title>Genomic Encyclopedia of Type Strains, Phase IV (KMG-IV): sequencing the most valuable type-strain genomes for metagenomic binning, comparative biology and taxonomic classification.</title>
        <authorList>
            <person name="Goeker M."/>
        </authorList>
    </citation>
    <scope>NUCLEOTIDE SEQUENCE</scope>
    <source>
        <strain evidence="11">DSM 19659</strain>
    </source>
</reference>
<evidence type="ECO:0000256" key="3">
    <source>
        <dbReference type="ARBA" id="ARBA00022679"/>
    </source>
</evidence>
<dbReference type="PROSITE" id="PS50044">
    <property type="entry name" value="SIGMA54_3"/>
    <property type="match status" value="1"/>
</dbReference>
<dbReference type="Gene3D" id="1.10.10.60">
    <property type="entry name" value="Homeodomain-like"/>
    <property type="match status" value="1"/>
</dbReference>
<dbReference type="Pfam" id="PF04552">
    <property type="entry name" value="Sigma54_DBD"/>
    <property type="match status" value="1"/>
</dbReference>
<proteinExistence type="inferred from homology"/>
<dbReference type="Gene3D" id="1.10.10.1330">
    <property type="entry name" value="RNA polymerase sigma-54 factor, core-binding domain"/>
    <property type="match status" value="1"/>
</dbReference>
<evidence type="ECO:0000256" key="7">
    <source>
        <dbReference type="ARBA" id="ARBA00023125"/>
    </source>
</evidence>
<evidence type="ECO:0000259" key="9">
    <source>
        <dbReference type="Pfam" id="PF04552"/>
    </source>
</evidence>
<dbReference type="PIRSF" id="PIRSF000774">
    <property type="entry name" value="RpoN"/>
    <property type="match status" value="1"/>
</dbReference>
<dbReference type="Pfam" id="PF00309">
    <property type="entry name" value="Sigma54_AID"/>
    <property type="match status" value="1"/>
</dbReference>
<sequence length="460" mass="52138">MQLELQLSQKQQITQKMLQTLHLLEMNTLQLESYIEQLALENPLLELQDSGAGRAALSSELARQAKLQRQLDWLSQADRQNRIYYEADHADSSEDSIPDYTQQEETLADYLRAQLLLNRYSTGERRALDFLLASIDARGYLNESAEEVAARFALPLPTVKQLFQDIRNLDPAGVGARDLKDCLLLQLSRRPEHAPLAELLVREHLPDIAKHHLSLLARKLQESPEAIARAVAEIQSLNPKPGGAFSDRIQLPYIHPDVVVIKLEDHFEILVNEYQYPRFTLNKSYLSMAENPPDKETGRYLKEKLRQAKAVQSDLAGRSSTLSALSRVLVERQNSFFRLGPGHKRPLKLSELSEALSLHESTISRALSNKFLQCSWGVFPLNYFLSSVAAIDQHSGIEKTPEQVQQQIQEIIDAEDKTHPLSDEKIRAVLARSGIVIARRTVNKYRQLLGIPDRGGRRLP</sequence>
<dbReference type="EMBL" id="JAUSTO010000013">
    <property type="protein sequence ID" value="MDQ0153172.1"/>
    <property type="molecule type" value="Genomic_DNA"/>
</dbReference>
<evidence type="ECO:0000313" key="11">
    <source>
        <dbReference type="EMBL" id="MDQ0153172.1"/>
    </source>
</evidence>
<evidence type="ECO:0000259" key="10">
    <source>
        <dbReference type="Pfam" id="PF04963"/>
    </source>
</evidence>
<comment type="caution">
    <text evidence="11">The sequence shown here is derived from an EMBL/GenBank/DDBJ whole genome shotgun (WGS) entry which is preliminary data.</text>
</comment>
<dbReference type="GO" id="GO:0016779">
    <property type="term" value="F:nucleotidyltransferase activity"/>
    <property type="evidence" value="ECO:0007669"/>
    <property type="project" value="UniProtKB-KW"/>
</dbReference>
<protein>
    <submittedName>
        <fullName evidence="11">RNA polymerase sigma-54 factor</fullName>
    </submittedName>
</protein>